<reference evidence="3 4" key="1">
    <citation type="journal article" date="2023" name="Ecotoxicol. Environ. Saf.">
        <title>Mercury remediation potential of mercury-resistant strain Rheinheimera metallidurans sp. nov. isolated from a municipal waste dumping site.</title>
        <authorList>
            <person name="Yadav V."/>
            <person name="Manjhi A."/>
            <person name="Vadakedath N."/>
        </authorList>
    </citation>
    <scope>NUCLEOTIDE SEQUENCE [LARGE SCALE GENOMIC DNA]</scope>
    <source>
        <strain evidence="3 4">E-49</strain>
    </source>
</reference>
<dbReference type="EMBL" id="JALAAR010000004">
    <property type="protein sequence ID" value="MEH8016959.1"/>
    <property type="molecule type" value="Genomic_DNA"/>
</dbReference>
<feature type="chain" id="PRO_5046748414" description="Lipoprotein" evidence="2">
    <location>
        <begin position="22"/>
        <end position="95"/>
    </location>
</feature>
<sequence length="95" mass="10041">MYKKILLAAMLAALTQGCAGSANTAATNSDGTQTASTGSSDNAELICQNTRSTGSMLKNKRCRTREQIEADREEARNTMNSIHSSVAGSSGIERK</sequence>
<gene>
    <name evidence="3" type="ORF">MN202_06940</name>
</gene>
<evidence type="ECO:0000256" key="2">
    <source>
        <dbReference type="SAM" id="SignalP"/>
    </source>
</evidence>
<keyword evidence="4" id="KW-1185">Reference proteome</keyword>
<organism evidence="3 4">
    <name type="scientific">Rheinheimera muenzenbergensis</name>
    <dbReference type="NCBI Taxonomy" id="1193628"/>
    <lineage>
        <taxon>Bacteria</taxon>
        <taxon>Pseudomonadati</taxon>
        <taxon>Pseudomonadota</taxon>
        <taxon>Gammaproteobacteria</taxon>
        <taxon>Chromatiales</taxon>
        <taxon>Chromatiaceae</taxon>
        <taxon>Rheinheimera</taxon>
    </lineage>
</organism>
<feature type="compositionally biased region" description="Polar residues" evidence="1">
    <location>
        <begin position="77"/>
        <end position="88"/>
    </location>
</feature>
<feature type="region of interest" description="Disordered" evidence="1">
    <location>
        <begin position="68"/>
        <end position="95"/>
    </location>
</feature>
<dbReference type="Proteomes" id="UP001375382">
    <property type="component" value="Unassembled WGS sequence"/>
</dbReference>
<protein>
    <recommendedName>
        <fullName evidence="5">Lipoprotein</fullName>
    </recommendedName>
</protein>
<evidence type="ECO:0008006" key="5">
    <source>
        <dbReference type="Google" id="ProtNLM"/>
    </source>
</evidence>
<dbReference type="PROSITE" id="PS51257">
    <property type="entry name" value="PROKAR_LIPOPROTEIN"/>
    <property type="match status" value="1"/>
</dbReference>
<keyword evidence="2" id="KW-0732">Signal</keyword>
<evidence type="ECO:0000313" key="4">
    <source>
        <dbReference type="Proteomes" id="UP001375382"/>
    </source>
</evidence>
<evidence type="ECO:0000313" key="3">
    <source>
        <dbReference type="EMBL" id="MEH8016959.1"/>
    </source>
</evidence>
<feature type="region of interest" description="Disordered" evidence="1">
    <location>
        <begin position="22"/>
        <end position="44"/>
    </location>
</feature>
<feature type="signal peptide" evidence="2">
    <location>
        <begin position="1"/>
        <end position="21"/>
    </location>
</feature>
<evidence type="ECO:0000256" key="1">
    <source>
        <dbReference type="SAM" id="MobiDB-lite"/>
    </source>
</evidence>
<proteinExistence type="predicted"/>
<comment type="caution">
    <text evidence="3">The sequence shown here is derived from an EMBL/GenBank/DDBJ whole genome shotgun (WGS) entry which is preliminary data.</text>
</comment>
<name>A0ABU8C4X0_9GAMM</name>
<accession>A0ABU8C4X0</accession>
<dbReference type="RefSeq" id="WP_335735371.1">
    <property type="nucleotide sequence ID" value="NZ_JALAAR010000004.1"/>
</dbReference>